<dbReference type="RefSeq" id="WP_160734503.1">
    <property type="nucleotide sequence ID" value="NZ_WTYO01000008.1"/>
</dbReference>
<keyword evidence="1" id="KW-1133">Transmembrane helix</keyword>
<feature type="transmembrane region" description="Helical" evidence="1">
    <location>
        <begin position="101"/>
        <end position="122"/>
    </location>
</feature>
<evidence type="ECO:0000313" key="3">
    <source>
        <dbReference type="Proteomes" id="UP000444401"/>
    </source>
</evidence>
<evidence type="ECO:0000256" key="1">
    <source>
        <dbReference type="SAM" id="Phobius"/>
    </source>
</evidence>
<evidence type="ECO:0008006" key="4">
    <source>
        <dbReference type="Google" id="ProtNLM"/>
    </source>
</evidence>
<evidence type="ECO:0000313" key="2">
    <source>
        <dbReference type="EMBL" id="MXO69906.1"/>
    </source>
</evidence>
<feature type="transmembrane region" description="Helical" evidence="1">
    <location>
        <begin position="34"/>
        <end position="56"/>
    </location>
</feature>
<gene>
    <name evidence="2" type="ORF">GRI72_13885</name>
</gene>
<keyword evidence="1" id="KW-0812">Transmembrane</keyword>
<comment type="caution">
    <text evidence="2">The sequence shown here is derived from an EMBL/GenBank/DDBJ whole genome shotgun (WGS) entry which is preliminary data.</text>
</comment>
<dbReference type="EMBL" id="WTYO01000008">
    <property type="protein sequence ID" value="MXO69906.1"/>
    <property type="molecule type" value="Genomic_DNA"/>
</dbReference>
<protein>
    <recommendedName>
        <fullName evidence="4">Membrane transporter protein</fullName>
    </recommendedName>
</protein>
<accession>A0ABW9V125</accession>
<name>A0ABW9V125_9SPHN</name>
<sequence>MLGPALLTGPVLGVVGGFVLVVISLITGGGSGSGFLMIVLVFGAAFGLIVATPAALIAGTPMVRLAASDPRWATRRAWSFAGTAVGGAIGALFGLSIEEDVAALLVASAFAAALGLLGALLCHRMVARKIAARTAVDLDIFA</sequence>
<proteinExistence type="predicted"/>
<organism evidence="2 3">
    <name type="scientific">Pelagerythrobacter marinus</name>
    <dbReference type="NCBI Taxonomy" id="538382"/>
    <lineage>
        <taxon>Bacteria</taxon>
        <taxon>Pseudomonadati</taxon>
        <taxon>Pseudomonadota</taxon>
        <taxon>Alphaproteobacteria</taxon>
        <taxon>Sphingomonadales</taxon>
        <taxon>Erythrobacteraceae</taxon>
        <taxon>Pelagerythrobacter</taxon>
    </lineage>
</organism>
<reference evidence="2 3" key="1">
    <citation type="submission" date="2019-12" db="EMBL/GenBank/DDBJ databases">
        <title>Genomic-based taxomic classification of the family Erythrobacteraceae.</title>
        <authorList>
            <person name="Xu L."/>
        </authorList>
    </citation>
    <scope>NUCLEOTIDE SEQUENCE [LARGE SCALE GENOMIC DNA]</scope>
    <source>
        <strain evidence="2 3">H32</strain>
    </source>
</reference>
<dbReference type="Proteomes" id="UP000444401">
    <property type="component" value="Unassembled WGS sequence"/>
</dbReference>
<feature type="transmembrane region" description="Helical" evidence="1">
    <location>
        <begin position="7"/>
        <end position="28"/>
    </location>
</feature>
<feature type="transmembrane region" description="Helical" evidence="1">
    <location>
        <begin position="77"/>
        <end position="95"/>
    </location>
</feature>
<keyword evidence="1" id="KW-0472">Membrane</keyword>
<keyword evidence="3" id="KW-1185">Reference proteome</keyword>